<reference evidence="3 4" key="1">
    <citation type="submission" date="2021-08" db="EMBL/GenBank/DDBJ databases">
        <title>WGS assembly of Ceratopteris richardii.</title>
        <authorList>
            <person name="Marchant D.B."/>
            <person name="Chen G."/>
            <person name="Jenkins J."/>
            <person name="Shu S."/>
            <person name="Leebens-Mack J."/>
            <person name="Grimwood J."/>
            <person name="Schmutz J."/>
            <person name="Soltis P."/>
            <person name="Soltis D."/>
            <person name="Chen Z.-H."/>
        </authorList>
    </citation>
    <scope>NUCLEOTIDE SEQUENCE [LARGE SCALE GENOMIC DNA]</scope>
    <source>
        <strain evidence="3">Whitten #5841</strain>
        <tissue evidence="3">Leaf</tissue>
    </source>
</reference>
<evidence type="ECO:0000259" key="2">
    <source>
        <dbReference type="Pfam" id="PF04676"/>
    </source>
</evidence>
<dbReference type="Proteomes" id="UP000825935">
    <property type="component" value="Chromosome 27"/>
</dbReference>
<dbReference type="EMBL" id="CM035432">
    <property type="protein sequence ID" value="KAH7294787.1"/>
    <property type="molecule type" value="Genomic_DNA"/>
</dbReference>
<gene>
    <name evidence="3" type="ORF">KP509_27G019000</name>
</gene>
<feature type="region of interest" description="Disordered" evidence="1">
    <location>
        <begin position="1"/>
        <end position="22"/>
    </location>
</feature>
<dbReference type="InterPro" id="IPR006767">
    <property type="entry name" value="Cwf19-like_C_dom-2"/>
</dbReference>
<evidence type="ECO:0000313" key="3">
    <source>
        <dbReference type="EMBL" id="KAH7294787.1"/>
    </source>
</evidence>
<dbReference type="AlphaFoldDB" id="A0A8T2RGD6"/>
<proteinExistence type="predicted"/>
<organism evidence="3 4">
    <name type="scientific">Ceratopteris richardii</name>
    <name type="common">Triangle waterfern</name>
    <dbReference type="NCBI Taxonomy" id="49495"/>
    <lineage>
        <taxon>Eukaryota</taxon>
        <taxon>Viridiplantae</taxon>
        <taxon>Streptophyta</taxon>
        <taxon>Embryophyta</taxon>
        <taxon>Tracheophyta</taxon>
        <taxon>Polypodiopsida</taxon>
        <taxon>Polypodiidae</taxon>
        <taxon>Polypodiales</taxon>
        <taxon>Pteridineae</taxon>
        <taxon>Pteridaceae</taxon>
        <taxon>Parkerioideae</taxon>
        <taxon>Ceratopteris</taxon>
    </lineage>
</organism>
<name>A0A8T2RGD6_CERRI</name>
<evidence type="ECO:0000313" key="4">
    <source>
        <dbReference type="Proteomes" id="UP000825935"/>
    </source>
</evidence>
<evidence type="ECO:0000256" key="1">
    <source>
        <dbReference type="SAM" id="MobiDB-lite"/>
    </source>
</evidence>
<accession>A0A8T2RGD6</accession>
<protein>
    <recommendedName>
        <fullName evidence="2">Cwf19-like protein C-terminal domain-containing protein</fullName>
    </recommendedName>
</protein>
<comment type="caution">
    <text evidence="3">The sequence shown here is derived from an EMBL/GenBank/DDBJ whole genome shotgun (WGS) entry which is preliminary data.</text>
</comment>
<keyword evidence="4" id="KW-1185">Reference proteome</keyword>
<sequence>MLNLPVEDMHRKQKLQTYDQQKKAAENFQDDWDPYDWTKMLDD</sequence>
<dbReference type="OrthoDB" id="2113965at2759"/>
<dbReference type="Pfam" id="PF04676">
    <property type="entry name" value="CwfJ_C_2"/>
    <property type="match status" value="1"/>
</dbReference>
<feature type="domain" description="Cwf19-like protein C-terminal" evidence="2">
    <location>
        <begin position="1"/>
        <end position="38"/>
    </location>
</feature>